<dbReference type="RefSeq" id="WP_089097188.1">
    <property type="nucleotide sequence ID" value="NZ_NDYL01000001.1"/>
</dbReference>
<comment type="caution">
    <text evidence="1">The sequence shown here is derived from an EMBL/GenBank/DDBJ whole genome shotgun (WGS) entry which is preliminary data.</text>
</comment>
<protein>
    <submittedName>
        <fullName evidence="1">Uncharacterized protein</fullName>
    </submittedName>
</protein>
<evidence type="ECO:0000313" key="2">
    <source>
        <dbReference type="Proteomes" id="UP000198394"/>
    </source>
</evidence>
<organism evidence="1 2">
    <name type="scientific">Parageobacillus galactosidasius</name>
    <dbReference type="NCBI Taxonomy" id="883812"/>
    <lineage>
        <taxon>Bacteria</taxon>
        <taxon>Bacillati</taxon>
        <taxon>Bacillota</taxon>
        <taxon>Bacilli</taxon>
        <taxon>Bacillales</taxon>
        <taxon>Anoxybacillaceae</taxon>
        <taxon>Parageobacillus</taxon>
    </lineage>
</organism>
<reference evidence="1 2" key="1">
    <citation type="submission" date="2017-04" db="EMBL/GenBank/DDBJ databases">
        <title>The genome sequence of Parageobacillus galactosidasius DSM 18751.</title>
        <authorList>
            <person name="Ramaloko W.T."/>
            <person name="Koen N."/>
            <person name="Polliack S."/>
            <person name="Aliyu H."/>
            <person name="Lebre P."/>
            <person name="Mohr T."/>
            <person name="Oswald F."/>
            <person name="Zwick M."/>
            <person name="Neumann A."/>
            <person name="Syldatk C."/>
            <person name="Cowan D."/>
            <person name="De Maayer P."/>
        </authorList>
    </citation>
    <scope>NUCLEOTIDE SEQUENCE [LARGE SCALE GENOMIC DNA]</scope>
    <source>
        <strain evidence="1 2">DSM 18751</strain>
    </source>
</reference>
<dbReference type="EMBL" id="NDYL01000001">
    <property type="protein sequence ID" value="OXB94735.1"/>
    <property type="molecule type" value="Genomic_DNA"/>
</dbReference>
<dbReference type="AlphaFoldDB" id="A0A226QQW4"/>
<accession>A0A226QQW4</accession>
<evidence type="ECO:0000313" key="1">
    <source>
        <dbReference type="EMBL" id="OXB94735.1"/>
    </source>
</evidence>
<keyword evidence="2" id="KW-1185">Reference proteome</keyword>
<sequence length="232" mass="27666">MKKDIDQKRKELWRPFIQAKNKLVSVVAARRTGKSTAVIQKALQHKENTYIVYSHRFTKELSLQKMIEWLNQNKIHATVHFRPGQPTELDLKDFKIYMTYIDRLVEVMRQDNFAKNVHWIFEEPELFDETLEYMDSIDMFDHALSVTLIGTYQTKKDTFTKQFHQLAEKEGYAQVIDIYDSGLFSSKEIREIKKWYSNPELFELECLCLKPRKNKILNFIKSTYHNIFPSLS</sequence>
<proteinExistence type="predicted"/>
<gene>
    <name evidence="1" type="ORF">B9L23_07680</name>
</gene>
<dbReference type="Proteomes" id="UP000198394">
    <property type="component" value="Unassembled WGS sequence"/>
</dbReference>
<name>A0A226QQW4_9BACL</name>